<proteinExistence type="predicted"/>
<evidence type="ECO:0000313" key="2">
    <source>
        <dbReference type="Proteomes" id="UP000724874"/>
    </source>
</evidence>
<gene>
    <name evidence="1" type="ORF">CPB84DRAFT_1496027</name>
</gene>
<keyword evidence="2" id="KW-1185">Reference proteome</keyword>
<organism evidence="1 2">
    <name type="scientific">Gymnopilus junonius</name>
    <name type="common">Spectacular rustgill mushroom</name>
    <name type="synonym">Gymnopilus spectabilis subsp. junonius</name>
    <dbReference type="NCBI Taxonomy" id="109634"/>
    <lineage>
        <taxon>Eukaryota</taxon>
        <taxon>Fungi</taxon>
        <taxon>Dikarya</taxon>
        <taxon>Basidiomycota</taxon>
        <taxon>Agaricomycotina</taxon>
        <taxon>Agaricomycetes</taxon>
        <taxon>Agaricomycetidae</taxon>
        <taxon>Agaricales</taxon>
        <taxon>Agaricineae</taxon>
        <taxon>Hymenogastraceae</taxon>
        <taxon>Gymnopilus</taxon>
    </lineage>
</organism>
<comment type="caution">
    <text evidence="1">The sequence shown here is derived from an EMBL/GenBank/DDBJ whole genome shotgun (WGS) entry which is preliminary data.</text>
</comment>
<sequence>MDLLKVQFISQICHPSKASVLIVSTSIRFPRNCRTLLCFISTSCALMKSWNFFERASRLEECVLGRIIPQSDNPSYPLPKTRITLSSLKTLEIEVLFGVATGFLFDHLILPSLLDFVYTRTEDSFPITADELISFFMRSQCMVQTLRLTVFEDSLTASKLIRILERQPSIKSLSLSSTAIDWTTAGCIDNKFFQRFKTKSKPSVFLPNLQDLQISARRAFSWESFADRLESLWSRMKDTESNITWETRYLSSALQSLQTPL</sequence>
<protein>
    <submittedName>
        <fullName evidence="1">Uncharacterized protein</fullName>
    </submittedName>
</protein>
<dbReference type="EMBL" id="JADNYJ010000009">
    <property type="protein sequence ID" value="KAF8909255.1"/>
    <property type="molecule type" value="Genomic_DNA"/>
</dbReference>
<reference evidence="1" key="1">
    <citation type="submission" date="2020-11" db="EMBL/GenBank/DDBJ databases">
        <authorList>
            <consortium name="DOE Joint Genome Institute"/>
            <person name="Ahrendt S."/>
            <person name="Riley R."/>
            <person name="Andreopoulos W."/>
            <person name="LaButti K."/>
            <person name="Pangilinan J."/>
            <person name="Ruiz-duenas F.J."/>
            <person name="Barrasa J.M."/>
            <person name="Sanchez-Garcia M."/>
            <person name="Camarero S."/>
            <person name="Miyauchi S."/>
            <person name="Serrano A."/>
            <person name="Linde D."/>
            <person name="Babiker R."/>
            <person name="Drula E."/>
            <person name="Ayuso-Fernandez I."/>
            <person name="Pacheco R."/>
            <person name="Padilla G."/>
            <person name="Ferreira P."/>
            <person name="Barriuso J."/>
            <person name="Kellner H."/>
            <person name="Castanera R."/>
            <person name="Alfaro M."/>
            <person name="Ramirez L."/>
            <person name="Pisabarro A.G."/>
            <person name="Kuo A."/>
            <person name="Tritt A."/>
            <person name="Lipzen A."/>
            <person name="He G."/>
            <person name="Yan M."/>
            <person name="Ng V."/>
            <person name="Cullen D."/>
            <person name="Martin F."/>
            <person name="Rosso M.-N."/>
            <person name="Henrissat B."/>
            <person name="Hibbett D."/>
            <person name="Martinez A.T."/>
            <person name="Grigoriev I.V."/>
        </authorList>
    </citation>
    <scope>NUCLEOTIDE SEQUENCE</scope>
    <source>
        <strain evidence="1">AH 44721</strain>
    </source>
</reference>
<dbReference type="Proteomes" id="UP000724874">
    <property type="component" value="Unassembled WGS sequence"/>
</dbReference>
<accession>A0A9P5NXZ4</accession>
<name>A0A9P5NXZ4_GYMJU</name>
<dbReference type="AlphaFoldDB" id="A0A9P5NXZ4"/>
<evidence type="ECO:0000313" key="1">
    <source>
        <dbReference type="EMBL" id="KAF8909255.1"/>
    </source>
</evidence>